<name>A0A7G5XF60_9BACT</name>
<dbReference type="Proteomes" id="UP000515344">
    <property type="component" value="Chromosome"/>
</dbReference>
<sequence>MIRREFLIIVYFLMMGLSVIAQVTPVVTASKEKIFIGEPVKLRFELKAISRNAEVHWKFPDSIPHFEYVAFDTTDLLKREITVTSFDSGLWAVENVTAVIPSNVNGKEQLVTFPLKEILIEYDTTGNQLLNDVKPIIDVNAGEAWIGYAVAAAAVLALIWLMILFRRWKKKKISTVIEESANTPLEDFLITTKRLKGEEWETQLIQKKNLSDLSLAVKRYYERKLQQPFTSLTTDELAMQLKPYVLNETLINIIQTLRLGDAVKFAKFAAPKDECLQTIERMETTIKQSEKELKPDA</sequence>
<evidence type="ECO:0000256" key="1">
    <source>
        <dbReference type="SAM" id="Phobius"/>
    </source>
</evidence>
<proteinExistence type="predicted"/>
<keyword evidence="1" id="KW-1133">Transmembrane helix</keyword>
<evidence type="ECO:0008006" key="4">
    <source>
        <dbReference type="Google" id="ProtNLM"/>
    </source>
</evidence>
<gene>
    <name evidence="2" type="ORF">H4075_18880</name>
</gene>
<dbReference type="KEGG" id="lacs:H4075_18880"/>
<dbReference type="EMBL" id="CP060007">
    <property type="protein sequence ID" value="QNA44113.1"/>
    <property type="molecule type" value="Genomic_DNA"/>
</dbReference>
<keyword evidence="1" id="KW-0472">Membrane</keyword>
<keyword evidence="3" id="KW-1185">Reference proteome</keyword>
<evidence type="ECO:0000313" key="3">
    <source>
        <dbReference type="Proteomes" id="UP000515344"/>
    </source>
</evidence>
<feature type="transmembrane region" description="Helical" evidence="1">
    <location>
        <begin position="145"/>
        <end position="165"/>
    </location>
</feature>
<protein>
    <recommendedName>
        <fullName evidence="4">Protein BatD</fullName>
    </recommendedName>
</protein>
<reference evidence="3" key="1">
    <citation type="submission" date="2020-08" db="EMBL/GenBank/DDBJ databases">
        <title>Lacibacter sp. S13-6-6 genome sequencing.</title>
        <authorList>
            <person name="Jin L."/>
        </authorList>
    </citation>
    <scope>NUCLEOTIDE SEQUENCE [LARGE SCALE GENOMIC DNA]</scope>
    <source>
        <strain evidence="3">S13-6-6</strain>
    </source>
</reference>
<organism evidence="2 3">
    <name type="scientific">Lacibacter sediminis</name>
    <dbReference type="NCBI Taxonomy" id="2760713"/>
    <lineage>
        <taxon>Bacteria</taxon>
        <taxon>Pseudomonadati</taxon>
        <taxon>Bacteroidota</taxon>
        <taxon>Chitinophagia</taxon>
        <taxon>Chitinophagales</taxon>
        <taxon>Chitinophagaceae</taxon>
        <taxon>Lacibacter</taxon>
    </lineage>
</organism>
<dbReference type="RefSeq" id="WP_182802375.1">
    <property type="nucleotide sequence ID" value="NZ_CP060007.1"/>
</dbReference>
<keyword evidence="1" id="KW-0812">Transmembrane</keyword>
<dbReference type="AlphaFoldDB" id="A0A7G5XF60"/>
<evidence type="ECO:0000313" key="2">
    <source>
        <dbReference type="EMBL" id="QNA44113.1"/>
    </source>
</evidence>
<accession>A0A7G5XF60</accession>